<organism evidence="3 4">
    <name type="scientific">Oldenlandia corymbosa var. corymbosa</name>
    <dbReference type="NCBI Taxonomy" id="529605"/>
    <lineage>
        <taxon>Eukaryota</taxon>
        <taxon>Viridiplantae</taxon>
        <taxon>Streptophyta</taxon>
        <taxon>Embryophyta</taxon>
        <taxon>Tracheophyta</taxon>
        <taxon>Spermatophyta</taxon>
        <taxon>Magnoliopsida</taxon>
        <taxon>eudicotyledons</taxon>
        <taxon>Gunneridae</taxon>
        <taxon>Pentapetalae</taxon>
        <taxon>asterids</taxon>
        <taxon>lamiids</taxon>
        <taxon>Gentianales</taxon>
        <taxon>Rubiaceae</taxon>
        <taxon>Rubioideae</taxon>
        <taxon>Spermacoceae</taxon>
        <taxon>Hedyotis-Oldenlandia complex</taxon>
        <taxon>Oldenlandia</taxon>
    </lineage>
</organism>
<gene>
    <name evidence="3" type="ORF">OLC1_LOCUS21604</name>
</gene>
<keyword evidence="4" id="KW-1185">Reference proteome</keyword>
<evidence type="ECO:0000313" key="3">
    <source>
        <dbReference type="EMBL" id="CAI9115000.1"/>
    </source>
</evidence>
<dbReference type="EMBL" id="OX459125">
    <property type="protein sequence ID" value="CAI9115000.1"/>
    <property type="molecule type" value="Genomic_DNA"/>
</dbReference>
<feature type="compositionally biased region" description="Basic and acidic residues" evidence="1">
    <location>
        <begin position="89"/>
        <end position="99"/>
    </location>
</feature>
<accession>A0AAV1E6Y4</accession>
<dbReference type="AlphaFoldDB" id="A0AAV1E6Y4"/>
<sequence length="254" mass="24906">MAKITSTQSFLLVFLVAFAVVLTPSSAGPVNGNATEPIGSATAGGSVDSSSRNESIDPAGKRNSSVAADGDSMKSRIDDPARTPVNTSRRTDGTKDDFHAGSSVNGSRANDDTIDSSINGVGGTGNAVEPGRANNKSAVEGPAKPSANVSRSIDDSVNTNSTNGGVGATINAVRPDGGYAKSINDGSVGTGNVVKQTSGSTGSAAGRPAKVFGATNKGNPGTYAIGIGGKGVPLAAAGQASGNIAGKVWAGRTA</sequence>
<proteinExistence type="predicted"/>
<feature type="signal peptide" evidence="2">
    <location>
        <begin position="1"/>
        <end position="27"/>
    </location>
</feature>
<feature type="chain" id="PRO_5043651124" evidence="2">
    <location>
        <begin position="28"/>
        <end position="254"/>
    </location>
</feature>
<keyword evidence="2" id="KW-0732">Signal</keyword>
<name>A0AAV1E6Y4_OLDCO</name>
<evidence type="ECO:0000313" key="4">
    <source>
        <dbReference type="Proteomes" id="UP001161247"/>
    </source>
</evidence>
<dbReference type="Proteomes" id="UP001161247">
    <property type="component" value="Chromosome 8"/>
</dbReference>
<reference evidence="3" key="1">
    <citation type="submission" date="2023-03" db="EMBL/GenBank/DDBJ databases">
        <authorList>
            <person name="Julca I."/>
        </authorList>
    </citation>
    <scope>NUCLEOTIDE SEQUENCE</scope>
</reference>
<feature type="region of interest" description="Disordered" evidence="1">
    <location>
        <begin position="26"/>
        <end position="178"/>
    </location>
</feature>
<protein>
    <submittedName>
        <fullName evidence="3">OLC1v1015832C1</fullName>
    </submittedName>
</protein>
<feature type="compositionally biased region" description="Polar residues" evidence="1">
    <location>
        <begin position="147"/>
        <end position="163"/>
    </location>
</feature>
<evidence type="ECO:0000256" key="2">
    <source>
        <dbReference type="SAM" id="SignalP"/>
    </source>
</evidence>
<feature type="compositionally biased region" description="Basic and acidic residues" evidence="1">
    <location>
        <begin position="71"/>
        <end position="81"/>
    </location>
</feature>
<evidence type="ECO:0000256" key="1">
    <source>
        <dbReference type="SAM" id="MobiDB-lite"/>
    </source>
</evidence>